<dbReference type="Proteomes" id="UP001059041">
    <property type="component" value="Linkage Group LG12"/>
</dbReference>
<protein>
    <submittedName>
        <fullName evidence="1">Uncharacterized protein</fullName>
    </submittedName>
</protein>
<dbReference type="EMBL" id="JAFHDT010000012">
    <property type="protein sequence ID" value="KAI7802916.1"/>
    <property type="molecule type" value="Genomic_DNA"/>
</dbReference>
<feature type="non-terminal residue" evidence="1">
    <location>
        <position position="246"/>
    </location>
</feature>
<comment type="caution">
    <text evidence="1">The sequence shown here is derived from an EMBL/GenBank/DDBJ whole genome shotgun (WGS) entry which is preliminary data.</text>
</comment>
<accession>A0A9W7TU79</accession>
<proteinExistence type="predicted"/>
<evidence type="ECO:0000313" key="1">
    <source>
        <dbReference type="EMBL" id="KAI7802916.1"/>
    </source>
</evidence>
<reference evidence="1" key="1">
    <citation type="submission" date="2021-02" db="EMBL/GenBank/DDBJ databases">
        <title>Comparative genomics reveals that relaxation of natural selection precedes convergent phenotypic evolution of cavefish.</title>
        <authorList>
            <person name="Peng Z."/>
        </authorList>
    </citation>
    <scope>NUCLEOTIDE SEQUENCE</scope>
    <source>
        <tissue evidence="1">Muscle</tissue>
    </source>
</reference>
<dbReference type="AlphaFoldDB" id="A0A9W7TU79"/>
<evidence type="ECO:0000313" key="2">
    <source>
        <dbReference type="Proteomes" id="UP001059041"/>
    </source>
</evidence>
<name>A0A9W7TU79_TRIRA</name>
<gene>
    <name evidence="1" type="ORF">IRJ41_023598</name>
</gene>
<sequence>AKPVIRLQNPTAPEGRQQALLVATNEARACRNRRMSFPLPPPQLLNDSTALAHAERQCLGKLVLPFCQYLNSPFHWLVSNDVGYMKYLINKHREELSKKVGKGQAQNQWIKDHLTEYAESFPEVSIDLEANIHRCVYGQKGFESHSFQEMWELYSQYSAQKDRPDDFGTSQREMIQKAYSSVSRWLNTPITHITSVQMKRFRKCIYDKKTQKSSSSISDPSWLDDTHLFEVIKSEPMASTVVDSQK</sequence>
<organism evidence="1 2">
    <name type="scientific">Triplophysa rosa</name>
    <name type="common">Cave loach</name>
    <dbReference type="NCBI Taxonomy" id="992332"/>
    <lineage>
        <taxon>Eukaryota</taxon>
        <taxon>Metazoa</taxon>
        <taxon>Chordata</taxon>
        <taxon>Craniata</taxon>
        <taxon>Vertebrata</taxon>
        <taxon>Euteleostomi</taxon>
        <taxon>Actinopterygii</taxon>
        <taxon>Neopterygii</taxon>
        <taxon>Teleostei</taxon>
        <taxon>Ostariophysi</taxon>
        <taxon>Cypriniformes</taxon>
        <taxon>Nemacheilidae</taxon>
        <taxon>Triplophysa</taxon>
    </lineage>
</organism>
<keyword evidence="2" id="KW-1185">Reference proteome</keyword>